<proteinExistence type="predicted"/>
<reference evidence="2 3" key="1">
    <citation type="submission" date="2016-07" db="EMBL/GenBank/DDBJ databases">
        <title>Pervasive Adenine N6-methylation of Active Genes in Fungi.</title>
        <authorList>
            <consortium name="DOE Joint Genome Institute"/>
            <person name="Mondo S.J."/>
            <person name="Dannebaum R.O."/>
            <person name="Kuo R.C."/>
            <person name="Labutti K."/>
            <person name="Haridas S."/>
            <person name="Kuo A."/>
            <person name="Salamov A."/>
            <person name="Ahrendt S.R."/>
            <person name="Lipzen A."/>
            <person name="Sullivan W."/>
            <person name="Andreopoulos W.B."/>
            <person name="Clum A."/>
            <person name="Lindquist E."/>
            <person name="Daum C."/>
            <person name="Ramamoorthy G.K."/>
            <person name="Gryganskyi A."/>
            <person name="Culley D."/>
            <person name="Magnuson J.K."/>
            <person name="James T.Y."/>
            <person name="O'Malley M.A."/>
            <person name="Stajich J.E."/>
            <person name="Spatafora J.W."/>
            <person name="Visel A."/>
            <person name="Grigoriev I.V."/>
        </authorList>
    </citation>
    <scope>NUCLEOTIDE SEQUENCE [LARGE SCALE GENOMIC DNA]</scope>
    <source>
        <strain evidence="2 3">CBS 129021</strain>
    </source>
</reference>
<dbReference type="GeneID" id="63781664"/>
<feature type="compositionally biased region" description="Low complexity" evidence="1">
    <location>
        <begin position="164"/>
        <end position="177"/>
    </location>
</feature>
<feature type="compositionally biased region" description="Polar residues" evidence="1">
    <location>
        <begin position="178"/>
        <end position="193"/>
    </location>
</feature>
<gene>
    <name evidence="2" type="ORF">BCR38DRAFT_53592</name>
</gene>
<dbReference type="RefSeq" id="XP_040712537.1">
    <property type="nucleotide sequence ID" value="XM_040865452.1"/>
</dbReference>
<dbReference type="InParanoid" id="A0A1Y2DLG5"/>
<accession>A0A1Y2DLG5</accession>
<feature type="region of interest" description="Disordered" evidence="1">
    <location>
        <begin position="150"/>
        <end position="193"/>
    </location>
</feature>
<name>A0A1Y2DLG5_9PEZI</name>
<evidence type="ECO:0000313" key="2">
    <source>
        <dbReference type="EMBL" id="ORY60103.1"/>
    </source>
</evidence>
<feature type="region of interest" description="Disordered" evidence="1">
    <location>
        <begin position="54"/>
        <end position="74"/>
    </location>
</feature>
<evidence type="ECO:0000256" key="1">
    <source>
        <dbReference type="SAM" id="MobiDB-lite"/>
    </source>
</evidence>
<comment type="caution">
    <text evidence="2">The sequence shown here is derived from an EMBL/GenBank/DDBJ whole genome shotgun (WGS) entry which is preliminary data.</text>
</comment>
<protein>
    <submittedName>
        <fullName evidence="2">Uncharacterized protein</fullName>
    </submittedName>
</protein>
<evidence type="ECO:0000313" key="3">
    <source>
        <dbReference type="Proteomes" id="UP000193689"/>
    </source>
</evidence>
<sequence>MEGSENVGVMLACTATSSLGIQIGGDMGPRLLGKAHGAWRGQVFNRLPDAANTCENGSGTASTPVRNPNDQQGRRGHSCYFFTNIVSTRWETVQQPIKTTPTIPISLPGLFFCKATTKPIGPKRKKGNHPSFLARVLRLLVGAFPLPPQFNPARSRNLEKKSSTRTPSSTSTFTTHSPQSRPHQQPTIASSNSCGNLEAREELKVNRYVEANVRFSLPTGFAAFTSALCRPICSLQDFPPGSVTSSEVQLGLQSLFCVSSLPALGVRKAGTAENRKDPILDECVGVQATQFRRHLPSLIGSF</sequence>
<organism evidence="2 3">
    <name type="scientific">Pseudomassariella vexata</name>
    <dbReference type="NCBI Taxonomy" id="1141098"/>
    <lineage>
        <taxon>Eukaryota</taxon>
        <taxon>Fungi</taxon>
        <taxon>Dikarya</taxon>
        <taxon>Ascomycota</taxon>
        <taxon>Pezizomycotina</taxon>
        <taxon>Sordariomycetes</taxon>
        <taxon>Xylariomycetidae</taxon>
        <taxon>Amphisphaeriales</taxon>
        <taxon>Pseudomassariaceae</taxon>
        <taxon>Pseudomassariella</taxon>
    </lineage>
</organism>
<feature type="compositionally biased region" description="Polar residues" evidence="1">
    <location>
        <begin position="54"/>
        <end position="71"/>
    </location>
</feature>
<dbReference type="Proteomes" id="UP000193689">
    <property type="component" value="Unassembled WGS sequence"/>
</dbReference>
<dbReference type="EMBL" id="MCFJ01000012">
    <property type="protein sequence ID" value="ORY60103.1"/>
    <property type="molecule type" value="Genomic_DNA"/>
</dbReference>
<keyword evidence="3" id="KW-1185">Reference proteome</keyword>
<dbReference type="AlphaFoldDB" id="A0A1Y2DLG5"/>